<keyword evidence="3 7" id="KW-0812">Transmembrane</keyword>
<keyword evidence="4 7" id="KW-1133">Transmembrane helix</keyword>
<feature type="transmembrane region" description="Helical" evidence="7">
    <location>
        <begin position="180"/>
        <end position="197"/>
    </location>
</feature>
<feature type="transmembrane region" description="Helical" evidence="7">
    <location>
        <begin position="44"/>
        <end position="65"/>
    </location>
</feature>
<dbReference type="Pfam" id="PF04610">
    <property type="entry name" value="TrbL"/>
    <property type="match status" value="1"/>
</dbReference>
<dbReference type="EMBL" id="QFPX01000002">
    <property type="protein sequence ID" value="PZQ57017.1"/>
    <property type="molecule type" value="Genomic_DNA"/>
</dbReference>
<evidence type="ECO:0000256" key="7">
    <source>
        <dbReference type="SAM" id="Phobius"/>
    </source>
</evidence>
<dbReference type="InterPro" id="IPR007688">
    <property type="entry name" value="Conjugal_tfr_TrbL/VirB6"/>
</dbReference>
<gene>
    <name evidence="8" type="ORF">DI555_02515</name>
</gene>
<evidence type="ECO:0000313" key="9">
    <source>
        <dbReference type="Proteomes" id="UP000249082"/>
    </source>
</evidence>
<dbReference type="GO" id="GO:0016020">
    <property type="term" value="C:membrane"/>
    <property type="evidence" value="ECO:0007669"/>
    <property type="project" value="UniProtKB-SubCell"/>
</dbReference>
<protein>
    <submittedName>
        <fullName evidence="8">Type VI secretion protein</fullName>
    </submittedName>
</protein>
<dbReference type="GO" id="GO:0030255">
    <property type="term" value="P:protein secretion by the type IV secretion system"/>
    <property type="evidence" value="ECO:0007669"/>
    <property type="project" value="InterPro"/>
</dbReference>
<comment type="subcellular location">
    <subcellularLocation>
        <location evidence="1">Membrane</location>
        <topology evidence="1">Multi-pass membrane protein</topology>
    </subcellularLocation>
</comment>
<feature type="transmembrane region" description="Helical" evidence="7">
    <location>
        <begin position="241"/>
        <end position="262"/>
    </location>
</feature>
<evidence type="ECO:0000256" key="6">
    <source>
        <dbReference type="SAM" id="MobiDB-lite"/>
    </source>
</evidence>
<dbReference type="Proteomes" id="UP000249082">
    <property type="component" value="Unassembled WGS sequence"/>
</dbReference>
<reference evidence="8 9" key="1">
    <citation type="submission" date="2017-08" db="EMBL/GenBank/DDBJ databases">
        <title>Infants hospitalized years apart are colonized by the same room-sourced microbial strains.</title>
        <authorList>
            <person name="Brooks B."/>
            <person name="Olm M.R."/>
            <person name="Firek B.A."/>
            <person name="Baker R."/>
            <person name="Thomas B.C."/>
            <person name="Morowitz M.J."/>
            <person name="Banfield J.F."/>
        </authorList>
    </citation>
    <scope>NUCLEOTIDE SEQUENCE [LARGE SCALE GENOMIC DNA]</scope>
    <source>
        <strain evidence="8">S2_005_002_R2_33</strain>
    </source>
</reference>
<feature type="region of interest" description="Disordered" evidence="6">
    <location>
        <begin position="382"/>
        <end position="425"/>
    </location>
</feature>
<feature type="transmembrane region" description="Helical" evidence="7">
    <location>
        <begin position="77"/>
        <end position="96"/>
    </location>
</feature>
<sequence length="425" mass="42463">MSSACEQLTEVASAGVSPALRAVDCVANEMASAAFGRLFGAEGAMAPVLTILLTLYIAFFAISLLTGRSSLGISALTPRMLTLGLVLTFATSWIAYQGVVWNLAVGGPDWIASQLMGAKGSATQIFGDRIDVVFNAIAEASQNAGQGGGEAAQAATEGAAPAKAAAAGGGAAGLFSPDSVMWMGALMLLLGTVGVLLTARIALAILLALGPIFVVMALFGGTRGLTAGWLRGVVLTATTPLFVVLGGGITLELLVPIVSALVQGAQLGEIDGRAAMALFVVAAVHLALMGMVLKVAGTLVSGWQVFGLARSETSRGGRDSAAPPAPAVSVGGQVQPFVPAGTASRTPAVSAASAAAMAAAPAMEQGAAPQQGDRRTVITQVSGGGIEPLGASQASRTRGIGSRFRASNDVNSNSTGRAAAKETFK</sequence>
<keyword evidence="5 7" id="KW-0472">Membrane</keyword>
<organism evidence="8 9">
    <name type="scientific">Novosphingobium pentaromativorans</name>
    <dbReference type="NCBI Taxonomy" id="205844"/>
    <lineage>
        <taxon>Bacteria</taxon>
        <taxon>Pseudomonadati</taxon>
        <taxon>Pseudomonadota</taxon>
        <taxon>Alphaproteobacteria</taxon>
        <taxon>Sphingomonadales</taxon>
        <taxon>Sphingomonadaceae</taxon>
        <taxon>Novosphingobium</taxon>
    </lineage>
</organism>
<name>A0A2W5QH46_9SPHN</name>
<evidence type="ECO:0000313" key="8">
    <source>
        <dbReference type="EMBL" id="PZQ57017.1"/>
    </source>
</evidence>
<feature type="transmembrane region" description="Helical" evidence="7">
    <location>
        <begin position="274"/>
        <end position="293"/>
    </location>
</feature>
<comment type="caution">
    <text evidence="8">The sequence shown here is derived from an EMBL/GenBank/DDBJ whole genome shotgun (WGS) entry which is preliminary data.</text>
</comment>
<comment type="similarity">
    <text evidence="2">Belongs to the TrbL/VirB6 family.</text>
</comment>
<proteinExistence type="inferred from homology"/>
<evidence type="ECO:0000256" key="5">
    <source>
        <dbReference type="ARBA" id="ARBA00023136"/>
    </source>
</evidence>
<evidence type="ECO:0000256" key="1">
    <source>
        <dbReference type="ARBA" id="ARBA00004141"/>
    </source>
</evidence>
<evidence type="ECO:0000256" key="2">
    <source>
        <dbReference type="ARBA" id="ARBA00007802"/>
    </source>
</evidence>
<evidence type="ECO:0000256" key="3">
    <source>
        <dbReference type="ARBA" id="ARBA00022692"/>
    </source>
</evidence>
<evidence type="ECO:0000256" key="4">
    <source>
        <dbReference type="ARBA" id="ARBA00022989"/>
    </source>
</evidence>
<accession>A0A2W5QH46</accession>
<dbReference type="AlphaFoldDB" id="A0A2W5QH46"/>
<feature type="transmembrane region" description="Helical" evidence="7">
    <location>
        <begin position="202"/>
        <end position="221"/>
    </location>
</feature>